<protein>
    <submittedName>
        <fullName evidence="2">Uncharacterized protein</fullName>
    </submittedName>
</protein>
<evidence type="ECO:0000256" key="1">
    <source>
        <dbReference type="SAM" id="Coils"/>
    </source>
</evidence>
<reference evidence="2" key="1">
    <citation type="submission" date="2018-05" db="EMBL/GenBank/DDBJ databases">
        <authorList>
            <person name="Lanie J.A."/>
            <person name="Ng W.-L."/>
            <person name="Kazmierczak K.M."/>
            <person name="Andrzejewski T.M."/>
            <person name="Davidsen T.M."/>
            <person name="Wayne K.J."/>
            <person name="Tettelin H."/>
            <person name="Glass J.I."/>
            <person name="Rusch D."/>
            <person name="Podicherti R."/>
            <person name="Tsui H.-C.T."/>
            <person name="Winkler M.E."/>
        </authorList>
    </citation>
    <scope>NUCLEOTIDE SEQUENCE</scope>
</reference>
<name>A0A382XE87_9ZZZZ</name>
<feature type="coiled-coil region" evidence="1">
    <location>
        <begin position="3"/>
        <end position="37"/>
    </location>
</feature>
<sequence length="52" mass="5797">VEKLQLKDAIEKLKAENNALLKTNRSLEQRLDSFTDQSVEGNNSGLVQNSPI</sequence>
<feature type="non-terminal residue" evidence="2">
    <location>
        <position position="52"/>
    </location>
</feature>
<evidence type="ECO:0000313" key="2">
    <source>
        <dbReference type="EMBL" id="SVD69140.1"/>
    </source>
</evidence>
<feature type="non-terminal residue" evidence="2">
    <location>
        <position position="1"/>
    </location>
</feature>
<dbReference type="AlphaFoldDB" id="A0A382XE87"/>
<organism evidence="2">
    <name type="scientific">marine metagenome</name>
    <dbReference type="NCBI Taxonomy" id="408172"/>
    <lineage>
        <taxon>unclassified sequences</taxon>
        <taxon>metagenomes</taxon>
        <taxon>ecological metagenomes</taxon>
    </lineage>
</organism>
<dbReference type="EMBL" id="UINC01166924">
    <property type="protein sequence ID" value="SVD69140.1"/>
    <property type="molecule type" value="Genomic_DNA"/>
</dbReference>
<accession>A0A382XE87</accession>
<keyword evidence="1" id="KW-0175">Coiled coil</keyword>
<proteinExistence type="predicted"/>
<gene>
    <name evidence="2" type="ORF">METZ01_LOCUS421994</name>
</gene>